<comment type="caution">
    <text evidence="6">The sequence shown here is derived from an EMBL/GenBank/DDBJ whole genome shotgun (WGS) entry which is preliminary data.</text>
</comment>
<comment type="subcellular location">
    <subcellularLocation>
        <location evidence="1">Bacterial flagellum basal body</location>
    </subcellularLocation>
</comment>
<gene>
    <name evidence="6" type="primary">fliE</name>
    <name evidence="6" type="ORF">G3W61_30865</name>
</gene>
<dbReference type="NCBIfam" id="TIGR00205">
    <property type="entry name" value="fliE"/>
    <property type="match status" value="1"/>
</dbReference>
<dbReference type="GO" id="GO:0071973">
    <property type="term" value="P:bacterial-type flagellum-dependent cell motility"/>
    <property type="evidence" value="ECO:0007669"/>
    <property type="project" value="InterPro"/>
</dbReference>
<evidence type="ECO:0000313" key="7">
    <source>
        <dbReference type="Proteomes" id="UP000471082"/>
    </source>
</evidence>
<evidence type="ECO:0000256" key="5">
    <source>
        <dbReference type="NCBIfam" id="TIGR00205"/>
    </source>
</evidence>
<dbReference type="HAMAP" id="MF_00724">
    <property type="entry name" value="FliE"/>
    <property type="match status" value="1"/>
</dbReference>
<reference evidence="6 7" key="1">
    <citation type="submission" date="2019-11" db="EMBL/GenBank/DDBJ databases">
        <title>Genome-resolved metagenomics to study the prevalence of co-infection and intraspecific heterogeneity among plant pathogen metapopulations.</title>
        <authorList>
            <person name="Newberry E."/>
            <person name="Bhandari R."/>
            <person name="Kemble J."/>
            <person name="Sikora E."/>
            <person name="Potnis N."/>
        </authorList>
    </citation>
    <scope>NUCLEOTIDE SEQUENCE [LARGE SCALE GENOMIC DNA]</scope>
    <source>
        <strain evidence="6">Xp_Tom_Tuscaloosa_18b</strain>
    </source>
</reference>
<dbReference type="AlphaFoldDB" id="A0A7X5N497"/>
<organism evidence="6 7">
    <name type="scientific">Xanthomonas perforans</name>
    <dbReference type="NCBI Taxonomy" id="442694"/>
    <lineage>
        <taxon>Bacteria</taxon>
        <taxon>Pseudomonadati</taxon>
        <taxon>Pseudomonadota</taxon>
        <taxon>Gammaproteobacteria</taxon>
        <taxon>Lysobacterales</taxon>
        <taxon>Lysobacteraceae</taxon>
        <taxon>Xanthomonas</taxon>
    </lineage>
</organism>
<dbReference type="PANTHER" id="PTHR34653:SF1">
    <property type="entry name" value="FLAGELLAR HOOK-BASAL BODY COMPLEX PROTEIN FLIE"/>
    <property type="match status" value="1"/>
</dbReference>
<protein>
    <recommendedName>
        <fullName evidence="3 5">Flagellar hook-basal body complex protein FliE</fullName>
    </recommendedName>
</protein>
<evidence type="ECO:0000256" key="3">
    <source>
        <dbReference type="ARBA" id="ARBA00018024"/>
    </source>
</evidence>
<dbReference type="InterPro" id="IPR001624">
    <property type="entry name" value="FliE"/>
</dbReference>
<dbReference type="GO" id="GO:0009425">
    <property type="term" value="C:bacterial-type flagellum basal body"/>
    <property type="evidence" value="ECO:0007669"/>
    <property type="project" value="UniProtKB-SubCell"/>
</dbReference>
<dbReference type="GO" id="GO:0005198">
    <property type="term" value="F:structural molecule activity"/>
    <property type="evidence" value="ECO:0007669"/>
    <property type="project" value="UniProtKB-UniRule"/>
</dbReference>
<keyword evidence="6" id="KW-0969">Cilium</keyword>
<keyword evidence="6" id="KW-0966">Cell projection</keyword>
<evidence type="ECO:0000256" key="2">
    <source>
        <dbReference type="ARBA" id="ARBA00009272"/>
    </source>
</evidence>
<feature type="non-terminal residue" evidence="6">
    <location>
        <position position="1"/>
    </location>
</feature>
<keyword evidence="4" id="KW-0975">Bacterial flagellum</keyword>
<dbReference type="EMBL" id="JAAGYU010001778">
    <property type="protein sequence ID" value="NEL80649.1"/>
    <property type="molecule type" value="Genomic_DNA"/>
</dbReference>
<name>A0A7X5N497_XANPE</name>
<proteinExistence type="inferred from homology"/>
<evidence type="ECO:0000313" key="6">
    <source>
        <dbReference type="EMBL" id="NEL80649.1"/>
    </source>
</evidence>
<dbReference type="PRINTS" id="PR01006">
    <property type="entry name" value="FLGHOOKFLIE"/>
</dbReference>
<comment type="similarity">
    <text evidence="2">Belongs to the FliE family.</text>
</comment>
<evidence type="ECO:0000256" key="4">
    <source>
        <dbReference type="ARBA" id="ARBA00023143"/>
    </source>
</evidence>
<dbReference type="PANTHER" id="PTHR34653">
    <property type="match status" value="1"/>
</dbReference>
<keyword evidence="6" id="KW-0282">Flagellum</keyword>
<dbReference type="GO" id="GO:0003774">
    <property type="term" value="F:cytoskeletal motor activity"/>
    <property type="evidence" value="ECO:0007669"/>
    <property type="project" value="InterPro"/>
</dbReference>
<accession>A0A7X5N497</accession>
<dbReference type="Proteomes" id="UP000471082">
    <property type="component" value="Unassembled WGS sequence"/>
</dbReference>
<sequence length="77" mass="7983">PVSGAGTDFTQLLGQAIDQVGAAGQRADAQAMSVAAGKANVVDVVTAVAESETALQTMVAVRDRMISAYEEIMRMQI</sequence>
<dbReference type="Pfam" id="PF02049">
    <property type="entry name" value="FliE"/>
    <property type="match status" value="1"/>
</dbReference>
<evidence type="ECO:0000256" key="1">
    <source>
        <dbReference type="ARBA" id="ARBA00004117"/>
    </source>
</evidence>